<reference evidence="4" key="5">
    <citation type="journal article" date="2021" name="G3 (Bethesda)">
        <title>Aegilops tauschii genome assembly Aet v5.0 features greater sequence contiguity and improved annotation.</title>
        <authorList>
            <person name="Wang L."/>
            <person name="Zhu T."/>
            <person name="Rodriguez J.C."/>
            <person name="Deal K.R."/>
            <person name="Dubcovsky J."/>
            <person name="McGuire P.E."/>
            <person name="Lux T."/>
            <person name="Spannagl M."/>
            <person name="Mayer K.F.X."/>
            <person name="Baldrich P."/>
            <person name="Meyers B.C."/>
            <person name="Huo N."/>
            <person name="Gu Y.Q."/>
            <person name="Zhou H."/>
            <person name="Devos K.M."/>
            <person name="Bennetzen J.L."/>
            <person name="Unver T."/>
            <person name="Budak H."/>
            <person name="Gulick P.J."/>
            <person name="Galiba G."/>
            <person name="Kalapos B."/>
            <person name="Nelson D.R."/>
            <person name="Li P."/>
            <person name="You F.M."/>
            <person name="Luo M.C."/>
            <person name="Dvorak J."/>
        </authorList>
    </citation>
    <scope>NUCLEOTIDE SEQUENCE [LARGE SCALE GENOMIC DNA]</scope>
    <source>
        <strain evidence="4">cv. AL8/78</strain>
    </source>
</reference>
<dbReference type="InterPro" id="IPR058922">
    <property type="entry name" value="WHD_DRP"/>
</dbReference>
<dbReference type="Gene3D" id="3.80.10.10">
    <property type="entry name" value="Ribonuclease Inhibitor"/>
    <property type="match status" value="3"/>
</dbReference>
<dbReference type="RefSeq" id="XP_020160475.1">
    <property type="nucleotide sequence ID" value="XM_020304886.4"/>
</dbReference>
<evidence type="ECO:0008006" key="6">
    <source>
        <dbReference type="Google" id="ProtNLM"/>
    </source>
</evidence>
<name>A0A453GYM4_AEGTS</name>
<dbReference type="PANTHER" id="PTHR36766:SF55">
    <property type="entry name" value="OS11G0492900 PROTEIN"/>
    <property type="match status" value="1"/>
</dbReference>
<dbReference type="Pfam" id="PF23559">
    <property type="entry name" value="WHD_DRP"/>
    <property type="match status" value="1"/>
</dbReference>
<accession>A0A453GYM4</accession>
<dbReference type="OrthoDB" id="1431055at2759"/>
<proteinExistence type="predicted"/>
<dbReference type="Gramene" id="AET3Gv21261000.1">
    <property type="protein sequence ID" value="AET3Gv21261000.1"/>
    <property type="gene ID" value="AET3Gv21261000"/>
</dbReference>
<reference evidence="5" key="2">
    <citation type="journal article" date="2017" name="Nat. Plants">
        <title>The Aegilops tauschii genome reveals multiple impacts of transposons.</title>
        <authorList>
            <person name="Zhao G."/>
            <person name="Zou C."/>
            <person name="Li K."/>
            <person name="Wang K."/>
            <person name="Li T."/>
            <person name="Gao L."/>
            <person name="Zhang X."/>
            <person name="Wang H."/>
            <person name="Yang Z."/>
            <person name="Liu X."/>
            <person name="Jiang W."/>
            <person name="Mao L."/>
            <person name="Kong X."/>
            <person name="Jiao Y."/>
            <person name="Jia J."/>
        </authorList>
    </citation>
    <scope>NUCLEOTIDE SEQUENCE [LARGE SCALE GENOMIC DNA]</scope>
    <source>
        <strain evidence="5">cv. AL8/78</strain>
    </source>
</reference>
<dbReference type="STRING" id="200361.A0A453GYM4"/>
<protein>
    <recommendedName>
        <fullName evidence="6">NB-ARC domain-containing protein</fullName>
    </recommendedName>
</protein>
<dbReference type="GeneID" id="109745461"/>
<dbReference type="KEGG" id="ats:109745461"/>
<keyword evidence="1" id="KW-0433">Leucine-rich repeat</keyword>
<evidence type="ECO:0000259" key="2">
    <source>
        <dbReference type="Pfam" id="PF23559"/>
    </source>
</evidence>
<reference evidence="4" key="4">
    <citation type="submission" date="2019-03" db="UniProtKB">
        <authorList>
            <consortium name="EnsemblPlants"/>
        </authorList>
    </citation>
    <scope>IDENTIFICATION</scope>
</reference>
<reference evidence="5" key="1">
    <citation type="journal article" date="2014" name="Science">
        <title>Ancient hybridizations among the ancestral genomes of bread wheat.</title>
        <authorList>
            <consortium name="International Wheat Genome Sequencing Consortium,"/>
            <person name="Marcussen T."/>
            <person name="Sandve S.R."/>
            <person name="Heier L."/>
            <person name="Spannagl M."/>
            <person name="Pfeifer M."/>
            <person name="Jakobsen K.S."/>
            <person name="Wulff B.B."/>
            <person name="Steuernagel B."/>
            <person name="Mayer K.F."/>
            <person name="Olsen O.A."/>
        </authorList>
    </citation>
    <scope>NUCLEOTIDE SEQUENCE [LARGE SCALE GENOMIC DNA]</scope>
    <source>
        <strain evidence="5">cv. AL8/78</strain>
    </source>
</reference>
<evidence type="ECO:0000313" key="4">
    <source>
        <dbReference type="EnsemblPlants" id="AET3Gv21261000.6"/>
    </source>
</evidence>
<organism evidence="4 5">
    <name type="scientific">Aegilops tauschii subsp. strangulata</name>
    <name type="common">Goatgrass</name>
    <dbReference type="NCBI Taxonomy" id="200361"/>
    <lineage>
        <taxon>Eukaryota</taxon>
        <taxon>Viridiplantae</taxon>
        <taxon>Streptophyta</taxon>
        <taxon>Embryophyta</taxon>
        <taxon>Tracheophyta</taxon>
        <taxon>Spermatophyta</taxon>
        <taxon>Magnoliopsida</taxon>
        <taxon>Liliopsida</taxon>
        <taxon>Poales</taxon>
        <taxon>Poaceae</taxon>
        <taxon>BOP clade</taxon>
        <taxon>Pooideae</taxon>
        <taxon>Triticodae</taxon>
        <taxon>Triticeae</taxon>
        <taxon>Triticinae</taxon>
        <taxon>Aegilops</taxon>
    </lineage>
</organism>
<dbReference type="AlphaFoldDB" id="A0A453GYM4"/>
<feature type="domain" description="Disease resistance protein winged helix" evidence="2">
    <location>
        <begin position="9"/>
        <end position="71"/>
    </location>
</feature>
<dbReference type="PANTHER" id="PTHR36766">
    <property type="entry name" value="PLANT BROAD-SPECTRUM MILDEW RESISTANCE PROTEIN RPW8"/>
    <property type="match status" value="1"/>
</dbReference>
<dbReference type="EnsemblPlants" id="AET3Gv21261000.6">
    <property type="protein sequence ID" value="AET3Gv21261000.6"/>
    <property type="gene ID" value="AET3Gv21261000"/>
</dbReference>
<dbReference type="Proteomes" id="UP000015105">
    <property type="component" value="Chromosome 3D"/>
</dbReference>
<dbReference type="Gramene" id="AET3Gv21261000.6">
    <property type="protein sequence ID" value="AET3Gv21261000.6"/>
    <property type="gene ID" value="AET3Gv21261000"/>
</dbReference>
<dbReference type="Gramene" id="AET3Gv21261000.5">
    <property type="protein sequence ID" value="AET3Gv21261000.5"/>
    <property type="gene ID" value="AET3Gv21261000"/>
</dbReference>
<dbReference type="InterPro" id="IPR056789">
    <property type="entry name" value="LRR_R13L1-DRL21"/>
</dbReference>
<dbReference type="EnsemblPlants" id="AET3Gv21261000.1">
    <property type="protein sequence ID" value="AET3Gv21261000.1"/>
    <property type="gene ID" value="AET3Gv21261000"/>
</dbReference>
<keyword evidence="5" id="KW-1185">Reference proteome</keyword>
<evidence type="ECO:0000259" key="3">
    <source>
        <dbReference type="Pfam" id="PF25019"/>
    </source>
</evidence>
<evidence type="ECO:0000256" key="1">
    <source>
        <dbReference type="ARBA" id="ARBA00022614"/>
    </source>
</evidence>
<dbReference type="SUPFAM" id="SSF52058">
    <property type="entry name" value="L domain-like"/>
    <property type="match status" value="1"/>
</dbReference>
<feature type="domain" description="R13L1/DRL21-like LRR repeat region" evidence="3">
    <location>
        <begin position="251"/>
        <end position="342"/>
    </location>
</feature>
<sequence>MFCILCCVPKDETFQKERLVEIWVAEGLVEPEGDSPPTSIGCRYFEELVNESFFQEVSGSYVIPHLLHDMARLVSRNDCFIIREKADFGKVPPDVRHLSILSRKGIDKADLLSLCKHTKLRTLLFRSKDISSVIDHWCSSLHRLRVMCCGSTNELPDSIGNLKHLRYLEITGGCSLNSVPLAFCYLYSLQIVYARNCRLETMRGDFSNLISLRRFESHGFDYSLGCVLDIDLAYWQGLGLGFIKNVSSDVKGLCLRNLGYISKNQAAELELKNKQRLNSLELNWRWYRREEDNDRDIEVLQALQPPTSLMSLHLKRYGGVFLPISWFGPQNLQSSTSLTVDTRCDGLESKLLAEGTSFSRVSQRIDDLNEMLVDSNQDTTCIFPSMTELTISECGKLSSLEHLIQPAYIPAIKKITIENCKSLTSIGHNLLGSSTRGPPFSSLTSLIVCSCEELSTIDNLLSQEYLPVIHKIKVEWCYKLMSLPVGIGSLSSLRQLEISGCPSIRWPSGLVFPSSLESLNLDECGDMSACVPSCLENLTSLVSLSLKKCVGIQVIPEKVWSKSLQQLWITDCPDLVSIGGAGAIAQLRVVIIKECPKMEDKIKQPHTRGCFIN</sequence>
<dbReference type="InterPro" id="IPR032675">
    <property type="entry name" value="LRR_dom_sf"/>
</dbReference>
<dbReference type="EnsemblPlants" id="AET3Gv21261000.5">
    <property type="protein sequence ID" value="AET3Gv21261000.5"/>
    <property type="gene ID" value="AET3Gv21261000"/>
</dbReference>
<evidence type="ECO:0000313" key="5">
    <source>
        <dbReference type="Proteomes" id="UP000015105"/>
    </source>
</evidence>
<dbReference type="Pfam" id="PF25019">
    <property type="entry name" value="LRR_R13L1-DRL21"/>
    <property type="match status" value="1"/>
</dbReference>
<reference evidence="4" key="3">
    <citation type="journal article" date="2017" name="Nature">
        <title>Genome sequence of the progenitor of the wheat D genome Aegilops tauschii.</title>
        <authorList>
            <person name="Luo M.C."/>
            <person name="Gu Y.Q."/>
            <person name="Puiu D."/>
            <person name="Wang H."/>
            <person name="Twardziok S.O."/>
            <person name="Deal K.R."/>
            <person name="Huo N."/>
            <person name="Zhu T."/>
            <person name="Wang L."/>
            <person name="Wang Y."/>
            <person name="McGuire P.E."/>
            <person name="Liu S."/>
            <person name="Long H."/>
            <person name="Ramasamy R.K."/>
            <person name="Rodriguez J.C."/>
            <person name="Van S.L."/>
            <person name="Yuan L."/>
            <person name="Wang Z."/>
            <person name="Xia Z."/>
            <person name="Xiao L."/>
            <person name="Anderson O.D."/>
            <person name="Ouyang S."/>
            <person name="Liang Y."/>
            <person name="Zimin A.V."/>
            <person name="Pertea G."/>
            <person name="Qi P."/>
            <person name="Bennetzen J.L."/>
            <person name="Dai X."/>
            <person name="Dawson M.W."/>
            <person name="Muller H.G."/>
            <person name="Kugler K."/>
            <person name="Rivarola-Duarte L."/>
            <person name="Spannagl M."/>
            <person name="Mayer K.F.X."/>
            <person name="Lu F.H."/>
            <person name="Bevan M.W."/>
            <person name="Leroy P."/>
            <person name="Li P."/>
            <person name="You F.M."/>
            <person name="Sun Q."/>
            <person name="Liu Z."/>
            <person name="Lyons E."/>
            <person name="Wicker T."/>
            <person name="Salzberg S.L."/>
            <person name="Devos K.M."/>
            <person name="Dvorak J."/>
        </authorList>
    </citation>
    <scope>NUCLEOTIDE SEQUENCE [LARGE SCALE GENOMIC DNA]</scope>
    <source>
        <strain evidence="4">cv. AL8/78</strain>
    </source>
</reference>